<feature type="transmembrane region" description="Helical" evidence="9">
    <location>
        <begin position="125"/>
        <end position="148"/>
    </location>
</feature>
<keyword evidence="12" id="KW-1185">Reference proteome</keyword>
<evidence type="ECO:0000313" key="12">
    <source>
        <dbReference type="Proteomes" id="UP001165063"/>
    </source>
</evidence>
<feature type="transmembrane region" description="Helical" evidence="9">
    <location>
        <begin position="456"/>
        <end position="479"/>
    </location>
</feature>
<dbReference type="InterPro" id="IPR004840">
    <property type="entry name" value="Amino_acid_permease_CS"/>
</dbReference>
<evidence type="ECO:0000256" key="9">
    <source>
        <dbReference type="SAM" id="Phobius"/>
    </source>
</evidence>
<keyword evidence="4 9" id="KW-0812">Transmembrane</keyword>
<dbReference type="AlphaFoldDB" id="A0A9W6YU62"/>
<dbReference type="GO" id="GO:0016020">
    <property type="term" value="C:membrane"/>
    <property type="evidence" value="ECO:0007669"/>
    <property type="project" value="UniProtKB-SubCell"/>
</dbReference>
<evidence type="ECO:0000256" key="6">
    <source>
        <dbReference type="ARBA" id="ARBA00022989"/>
    </source>
</evidence>
<feature type="transmembrane region" description="Helical" evidence="9">
    <location>
        <begin position="427"/>
        <end position="444"/>
    </location>
</feature>
<feature type="transmembrane region" description="Helical" evidence="9">
    <location>
        <begin position="529"/>
        <end position="552"/>
    </location>
</feature>
<dbReference type="GO" id="GO:0015171">
    <property type="term" value="F:amino acid transmembrane transporter activity"/>
    <property type="evidence" value="ECO:0007669"/>
    <property type="project" value="TreeGrafter"/>
</dbReference>
<feature type="transmembrane region" description="Helical" evidence="9">
    <location>
        <begin position="203"/>
        <end position="223"/>
    </location>
</feature>
<keyword evidence="6 9" id="KW-1133">Transmembrane helix</keyword>
<comment type="similarity">
    <text evidence="2">Belongs to the amino acid-polyamine-organocation (APC) superfamily. YAT (TC 2.A.3.10) family.</text>
</comment>
<feature type="transmembrane region" description="Helical" evidence="9">
    <location>
        <begin position="94"/>
        <end position="113"/>
    </location>
</feature>
<evidence type="ECO:0000256" key="2">
    <source>
        <dbReference type="ARBA" id="ARBA00006983"/>
    </source>
</evidence>
<evidence type="ECO:0000259" key="10">
    <source>
        <dbReference type="Pfam" id="PF00324"/>
    </source>
</evidence>
<keyword evidence="5" id="KW-0029">Amino-acid transport</keyword>
<comment type="caution">
    <text evidence="11">The sequence shown here is derived from an EMBL/GenBank/DDBJ whole genome shotgun (WGS) entry which is preliminary data.</text>
</comment>
<feature type="transmembrane region" description="Helical" evidence="9">
    <location>
        <begin position="235"/>
        <end position="252"/>
    </location>
</feature>
<proteinExistence type="inferred from homology"/>
<dbReference type="InterPro" id="IPR004841">
    <property type="entry name" value="AA-permease/SLC12A_dom"/>
</dbReference>
<feature type="region of interest" description="Disordered" evidence="8">
    <location>
        <begin position="18"/>
        <end position="68"/>
    </location>
</feature>
<feature type="domain" description="Amino acid permease/ SLC12A" evidence="10">
    <location>
        <begin position="94"/>
        <end position="561"/>
    </location>
</feature>
<reference evidence="11" key="1">
    <citation type="submission" date="2023-04" db="EMBL/GenBank/DDBJ databases">
        <title>Ambrosiozyma monospora NBRC 1965.</title>
        <authorList>
            <person name="Ichikawa N."/>
            <person name="Sato H."/>
            <person name="Tonouchi N."/>
        </authorList>
    </citation>
    <scope>NUCLEOTIDE SEQUENCE</scope>
    <source>
        <strain evidence="11">NBRC 1965</strain>
    </source>
</reference>
<evidence type="ECO:0000256" key="8">
    <source>
        <dbReference type="SAM" id="MobiDB-lite"/>
    </source>
</evidence>
<dbReference type="PANTHER" id="PTHR43341:SF15">
    <property type="entry name" value="GENERAL AMINO ACID PERMEASE AGP2"/>
    <property type="match status" value="1"/>
</dbReference>
<feature type="transmembrane region" description="Helical" evidence="9">
    <location>
        <begin position="284"/>
        <end position="304"/>
    </location>
</feature>
<evidence type="ECO:0000256" key="3">
    <source>
        <dbReference type="ARBA" id="ARBA00022448"/>
    </source>
</evidence>
<keyword evidence="7 9" id="KW-0472">Membrane</keyword>
<sequence>MANKVVGLIKDTFLPVHAPDSRLQSTSGAHNGGPTHQDQHQRQQQQQQPSLQPKETKEGNETTNEFDDDSTTIVSSTFEIGTTHRRLSKRQIELIAIGGTIGVSLFVSIGSALKNGGALSLLLGFAIWCMPILAITSACAEMVCYLPIPGAPFCIFADRFVDEAFGVMAAWNFWVLECALIPFEMTLFNTLIHYWRDDYSAGIPIAIELVLYFLINVAAVSWYGEAEFWLCLGKVVLAVGLMIFTFITMVGGNPQHDAFGFRNWTAGGSPVMLEYIHTGNLGRFQGFLFCLISAAYMIAGPEYLSMAAGETYNPRKVLPAAYRAVFLRLSAFFIGGALCLGILCNAEDPLLVDAISKGKPGAGSSPYTIAMKNLNIKVLPHILNVMLLLSCFSAGNSYTFCSSRTLMGLAMNGRAPKFFKYCNKQGVPIYAVCVSLCWGGLAFLQLSNNANTVLNWIINLITASQLINYCVILLTYLHFRRAVIKQGIDRSTFAFKSHFEPYTSTITLCVVFTMLWLQGYTVFLPGGDWWSIETFLFSYLMIFVDIVIFLGWKLIKRTKYRSDPNEVDLVSGLEEIEMHERWIAAKERMENGSNQKNTKVTKHKLKKWWKYTGVGYLLGG</sequence>
<evidence type="ECO:0000256" key="1">
    <source>
        <dbReference type="ARBA" id="ARBA00004141"/>
    </source>
</evidence>
<dbReference type="InterPro" id="IPR050524">
    <property type="entry name" value="APC_YAT"/>
</dbReference>
<evidence type="ECO:0000256" key="7">
    <source>
        <dbReference type="ARBA" id="ARBA00023136"/>
    </source>
</evidence>
<dbReference type="Pfam" id="PF00324">
    <property type="entry name" value="AA_permease"/>
    <property type="match status" value="1"/>
</dbReference>
<accession>A0A9W6YU62</accession>
<feature type="transmembrane region" description="Helical" evidence="9">
    <location>
        <begin position="325"/>
        <end position="343"/>
    </location>
</feature>
<gene>
    <name evidence="11" type="ORF">Amon01_000266900</name>
</gene>
<organism evidence="11 12">
    <name type="scientific">Ambrosiozyma monospora</name>
    <name type="common">Yeast</name>
    <name type="synonym">Endomycopsis monosporus</name>
    <dbReference type="NCBI Taxonomy" id="43982"/>
    <lineage>
        <taxon>Eukaryota</taxon>
        <taxon>Fungi</taxon>
        <taxon>Dikarya</taxon>
        <taxon>Ascomycota</taxon>
        <taxon>Saccharomycotina</taxon>
        <taxon>Pichiomycetes</taxon>
        <taxon>Pichiales</taxon>
        <taxon>Pichiaceae</taxon>
        <taxon>Ambrosiozyma</taxon>
    </lineage>
</organism>
<dbReference type="OrthoDB" id="10062876at2759"/>
<feature type="transmembrane region" description="Helical" evidence="9">
    <location>
        <begin position="160"/>
        <end position="183"/>
    </location>
</feature>
<dbReference type="FunFam" id="1.20.1740.10:FF:000006">
    <property type="entry name" value="General amino acid permease"/>
    <property type="match status" value="1"/>
</dbReference>
<evidence type="ECO:0000313" key="11">
    <source>
        <dbReference type="EMBL" id="GMG22687.1"/>
    </source>
</evidence>
<dbReference type="Proteomes" id="UP001165063">
    <property type="component" value="Unassembled WGS sequence"/>
</dbReference>
<feature type="transmembrane region" description="Helical" evidence="9">
    <location>
        <begin position="381"/>
        <end position="401"/>
    </location>
</feature>
<dbReference type="PANTHER" id="PTHR43341">
    <property type="entry name" value="AMINO ACID PERMEASE"/>
    <property type="match status" value="1"/>
</dbReference>
<feature type="compositionally biased region" description="Low complexity" evidence="8">
    <location>
        <begin position="42"/>
        <end position="52"/>
    </location>
</feature>
<comment type="subcellular location">
    <subcellularLocation>
        <location evidence="1">Membrane</location>
        <topology evidence="1">Multi-pass membrane protein</topology>
    </subcellularLocation>
</comment>
<protein>
    <submittedName>
        <fullName evidence="11">Unnamed protein product</fullName>
    </submittedName>
</protein>
<dbReference type="Gene3D" id="1.20.1740.10">
    <property type="entry name" value="Amino acid/polyamine transporter I"/>
    <property type="match status" value="1"/>
</dbReference>
<dbReference type="EMBL" id="BSXU01001002">
    <property type="protein sequence ID" value="GMG22687.1"/>
    <property type="molecule type" value="Genomic_DNA"/>
</dbReference>
<evidence type="ECO:0000256" key="5">
    <source>
        <dbReference type="ARBA" id="ARBA00022970"/>
    </source>
</evidence>
<keyword evidence="3" id="KW-0813">Transport</keyword>
<evidence type="ECO:0000256" key="4">
    <source>
        <dbReference type="ARBA" id="ARBA00022692"/>
    </source>
</evidence>
<dbReference type="PROSITE" id="PS00218">
    <property type="entry name" value="AMINO_ACID_PERMEASE_1"/>
    <property type="match status" value="1"/>
</dbReference>
<name>A0A9W6YU62_AMBMO</name>
<feature type="transmembrane region" description="Helical" evidence="9">
    <location>
        <begin position="499"/>
        <end position="517"/>
    </location>
</feature>